<dbReference type="PANTHER" id="PTHR10173:SF57">
    <property type="entry name" value="PEPTIDE-METHIONINE (R)-S-OXIDE REDUCTASE"/>
    <property type="match status" value="1"/>
</dbReference>
<evidence type="ECO:0000313" key="5">
    <source>
        <dbReference type="EMBL" id="KZS42287.1"/>
    </source>
</evidence>
<evidence type="ECO:0000259" key="4">
    <source>
        <dbReference type="PROSITE" id="PS51790"/>
    </source>
</evidence>
<dbReference type="EC" id="1.8.4.12" evidence="1"/>
<dbReference type="OrthoDB" id="4174719at2"/>
<dbReference type="InterPro" id="IPR002579">
    <property type="entry name" value="Met_Sox_Rdtase_MsrB_dom"/>
</dbReference>
<dbReference type="Proteomes" id="UP000076715">
    <property type="component" value="Unassembled WGS sequence"/>
</dbReference>
<evidence type="ECO:0000256" key="2">
    <source>
        <dbReference type="ARBA" id="ARBA00023002"/>
    </source>
</evidence>
<dbReference type="InterPro" id="IPR011057">
    <property type="entry name" value="Mss4-like_sf"/>
</dbReference>
<dbReference type="PROSITE" id="PS51257">
    <property type="entry name" value="PROKAR_LIPOPROTEIN"/>
    <property type="match status" value="1"/>
</dbReference>
<evidence type="ECO:0000256" key="1">
    <source>
        <dbReference type="ARBA" id="ARBA00012499"/>
    </source>
</evidence>
<dbReference type="InterPro" id="IPR028427">
    <property type="entry name" value="Met_Sox_Rdtase_MsrB"/>
</dbReference>
<dbReference type="NCBIfam" id="TIGR00357">
    <property type="entry name" value="peptide-methionine (R)-S-oxide reductase MsrB"/>
    <property type="match status" value="1"/>
</dbReference>
<dbReference type="PANTHER" id="PTHR10173">
    <property type="entry name" value="METHIONINE SULFOXIDE REDUCTASE"/>
    <property type="match status" value="1"/>
</dbReference>
<dbReference type="GO" id="GO:0033743">
    <property type="term" value="F:peptide-methionine (R)-S-oxide reductase activity"/>
    <property type="evidence" value="ECO:0007669"/>
    <property type="project" value="UniProtKB-EC"/>
</dbReference>
<proteinExistence type="predicted"/>
<dbReference type="PROSITE" id="PS51790">
    <property type="entry name" value="MSRB"/>
    <property type="match status" value="1"/>
</dbReference>
<dbReference type="GO" id="GO:0005737">
    <property type="term" value="C:cytoplasm"/>
    <property type="evidence" value="ECO:0007669"/>
    <property type="project" value="TreeGrafter"/>
</dbReference>
<dbReference type="AlphaFoldDB" id="A0A163CD77"/>
<sequence length="164" mass="18405">MKRFILLFIGVLVISCTGNAQKKEKKEEKSYAVSKTNAEWKKILTSEQYYILRQAGTERPFSSVLNKLYAPGTFHCAACNTPLYQSEHKFDSGTGWPSFDRAVKNNVDKDVDYKLGYARSELLCSTCGGHLGHVFNDGPRETTGMRHCINGDALVFVPKKTTNE</sequence>
<organism evidence="5 6">
    <name type="scientific">Aquimarina aggregata</name>
    <dbReference type="NCBI Taxonomy" id="1642818"/>
    <lineage>
        <taxon>Bacteria</taxon>
        <taxon>Pseudomonadati</taxon>
        <taxon>Bacteroidota</taxon>
        <taxon>Flavobacteriia</taxon>
        <taxon>Flavobacteriales</taxon>
        <taxon>Flavobacteriaceae</taxon>
        <taxon>Aquimarina</taxon>
    </lineage>
</organism>
<comment type="catalytic activity">
    <reaction evidence="3">
        <text>L-methionyl-[protein] + [thioredoxin]-disulfide + H2O = L-methionyl-(R)-S-oxide-[protein] + [thioredoxin]-dithiol</text>
        <dbReference type="Rhea" id="RHEA:24164"/>
        <dbReference type="Rhea" id="RHEA-COMP:10698"/>
        <dbReference type="Rhea" id="RHEA-COMP:10700"/>
        <dbReference type="Rhea" id="RHEA-COMP:12313"/>
        <dbReference type="Rhea" id="RHEA-COMP:12314"/>
        <dbReference type="ChEBI" id="CHEBI:15377"/>
        <dbReference type="ChEBI" id="CHEBI:16044"/>
        <dbReference type="ChEBI" id="CHEBI:29950"/>
        <dbReference type="ChEBI" id="CHEBI:45764"/>
        <dbReference type="ChEBI" id="CHEBI:50058"/>
        <dbReference type="EC" id="1.8.4.12"/>
    </reaction>
</comment>
<dbReference type="RefSeq" id="WP_066309754.1">
    <property type="nucleotide sequence ID" value="NZ_LQRT01000002.1"/>
</dbReference>
<dbReference type="SUPFAM" id="SSF51316">
    <property type="entry name" value="Mss4-like"/>
    <property type="match status" value="1"/>
</dbReference>
<reference evidence="5 6" key="1">
    <citation type="submission" date="2016-01" db="EMBL/GenBank/DDBJ databases">
        <title>The draft genome sequence of Aquimarina sp. RZW4-3-2.</title>
        <authorList>
            <person name="Wang Y."/>
        </authorList>
    </citation>
    <scope>NUCLEOTIDE SEQUENCE [LARGE SCALE GENOMIC DNA]</scope>
    <source>
        <strain evidence="5 6">RZW4-3-2</strain>
    </source>
</reference>
<evidence type="ECO:0000313" key="6">
    <source>
        <dbReference type="Proteomes" id="UP000076715"/>
    </source>
</evidence>
<keyword evidence="6" id="KW-1185">Reference proteome</keyword>
<gene>
    <name evidence="5" type="ORF">AWE51_02265</name>
</gene>
<dbReference type="Gene3D" id="2.170.150.20">
    <property type="entry name" value="Peptide methionine sulfoxide reductase"/>
    <property type="match status" value="1"/>
</dbReference>
<protein>
    <recommendedName>
        <fullName evidence="1">peptide-methionine (R)-S-oxide reductase</fullName>
        <ecNumber evidence="1">1.8.4.12</ecNumber>
    </recommendedName>
</protein>
<feature type="domain" description="MsrB" evidence="4">
    <location>
        <begin position="37"/>
        <end position="159"/>
    </location>
</feature>
<dbReference type="GO" id="GO:0030091">
    <property type="term" value="P:protein repair"/>
    <property type="evidence" value="ECO:0007669"/>
    <property type="project" value="InterPro"/>
</dbReference>
<dbReference type="EMBL" id="LQRT01000002">
    <property type="protein sequence ID" value="KZS42287.1"/>
    <property type="molecule type" value="Genomic_DNA"/>
</dbReference>
<dbReference type="Pfam" id="PF01641">
    <property type="entry name" value="SelR"/>
    <property type="match status" value="1"/>
</dbReference>
<accession>A0A163CD77</accession>
<name>A0A163CD77_9FLAO</name>
<dbReference type="STRING" id="1642818.AWE51_02265"/>
<evidence type="ECO:0000256" key="3">
    <source>
        <dbReference type="ARBA" id="ARBA00048488"/>
    </source>
</evidence>
<comment type="caution">
    <text evidence="5">The sequence shown here is derived from an EMBL/GenBank/DDBJ whole genome shotgun (WGS) entry which is preliminary data.</text>
</comment>
<dbReference type="GO" id="GO:0006979">
    <property type="term" value="P:response to oxidative stress"/>
    <property type="evidence" value="ECO:0007669"/>
    <property type="project" value="InterPro"/>
</dbReference>
<keyword evidence="2" id="KW-0560">Oxidoreductase</keyword>